<evidence type="ECO:0000313" key="6">
    <source>
        <dbReference type="Proteomes" id="UP000035740"/>
    </source>
</evidence>
<keyword evidence="6" id="KW-1185">Reference proteome</keyword>
<gene>
    <name evidence="5" type="ORF">BVRB_8g200470</name>
</gene>
<evidence type="ECO:0000256" key="2">
    <source>
        <dbReference type="PROSITE-ProRule" id="PRU00285"/>
    </source>
</evidence>
<protein>
    <recommendedName>
        <fullName evidence="4">SHSP domain-containing protein</fullName>
    </recommendedName>
</protein>
<dbReference type="Proteomes" id="UP000035740">
    <property type="component" value="Unassembled WGS sequence"/>
</dbReference>
<proteinExistence type="inferred from homology"/>
<dbReference type="SUPFAM" id="SSF49764">
    <property type="entry name" value="HSP20-like chaperones"/>
    <property type="match status" value="1"/>
</dbReference>
<keyword evidence="1" id="KW-0346">Stress response</keyword>
<dbReference type="AlphaFoldDB" id="A0A7G2RM23"/>
<evidence type="ECO:0000256" key="3">
    <source>
        <dbReference type="RuleBase" id="RU003616"/>
    </source>
</evidence>
<comment type="caution">
    <text evidence="5">The sequence shown here is derived from an EMBL/GenBank/DDBJ whole genome shotgun (WGS) entry which is preliminary data.</text>
</comment>
<dbReference type="KEGG" id="bvg:104882843"/>
<evidence type="ECO:0000259" key="4">
    <source>
        <dbReference type="PROSITE" id="PS01031"/>
    </source>
</evidence>
<evidence type="ECO:0000256" key="1">
    <source>
        <dbReference type="ARBA" id="ARBA00023016"/>
    </source>
</evidence>
<dbReference type="PANTHER" id="PTHR11527">
    <property type="entry name" value="HEAT-SHOCK PROTEIN 20 FAMILY MEMBER"/>
    <property type="match status" value="1"/>
</dbReference>
<dbReference type="Gene3D" id="2.60.40.790">
    <property type="match status" value="1"/>
</dbReference>
<reference evidence="5 6" key="1">
    <citation type="journal article" date="2014" name="Nature">
        <title>The genome of the recently domesticated crop plant sugar beet (Beta vulgaris).</title>
        <authorList>
            <person name="Dohm J.C."/>
            <person name="Minoche A.E."/>
            <person name="Holtgrawe D."/>
            <person name="Capella-Gutierrez S."/>
            <person name="Zakrzewski F."/>
            <person name="Tafer H."/>
            <person name="Rupp O."/>
            <person name="Sorensen T.R."/>
            <person name="Stracke R."/>
            <person name="Reinhardt R."/>
            <person name="Goesmann A."/>
            <person name="Kraft T."/>
            <person name="Schulz B."/>
            <person name="Stadler P.F."/>
            <person name="Schmidt T."/>
            <person name="Gabaldon T."/>
            <person name="Lehrach H."/>
            <person name="Weisshaar B."/>
            <person name="Himmelbauer H."/>
        </authorList>
    </citation>
    <scope>NUCLEOTIDE SEQUENCE [LARGE SCALE GENOMIC DNA]</scope>
    <source>
        <tissue evidence="5">Taproot</tissue>
    </source>
</reference>
<evidence type="ECO:0000313" key="5">
    <source>
        <dbReference type="EMBL" id="KMS96743.1"/>
    </source>
</evidence>
<sequence length="140" mass="16408">MEMFPYQYQYQYQYQPYSWDILYHPHMLLPRYNIPENHVHWRETPDSHVYSADIPGVRKEEIKVEVEDSKYLIIRTEAIDHSAVPPRRFTRKFRLPTRVDVDGISAGYEDGVVTVTVPRRGFVIDPAHLPHTLGVSARAA</sequence>
<dbReference type="EMBL" id="KQ090362">
    <property type="protein sequence ID" value="KMS96743.1"/>
    <property type="molecule type" value="Genomic_DNA"/>
</dbReference>
<dbReference type="InterPro" id="IPR031107">
    <property type="entry name" value="Small_HSP"/>
</dbReference>
<accession>A0A7G2RM23</accession>
<comment type="similarity">
    <text evidence="2 3">Belongs to the small heat shock protein (HSP20) family.</text>
</comment>
<dbReference type="OMA" id="PENHVNW"/>
<dbReference type="InterPro" id="IPR008978">
    <property type="entry name" value="HSP20-like_chaperone"/>
</dbReference>
<feature type="domain" description="SHSP" evidence="4">
    <location>
        <begin position="30"/>
        <end position="136"/>
    </location>
</feature>
<dbReference type="PROSITE" id="PS01031">
    <property type="entry name" value="SHSP"/>
    <property type="match status" value="1"/>
</dbReference>
<name>A0A7G2RM23_BETVV</name>
<dbReference type="Pfam" id="PF00011">
    <property type="entry name" value="HSP20"/>
    <property type="match status" value="1"/>
</dbReference>
<organism evidence="5 6">
    <name type="scientific">Beta vulgaris subsp. vulgaris</name>
    <name type="common">Beet</name>
    <dbReference type="NCBI Taxonomy" id="3555"/>
    <lineage>
        <taxon>Eukaryota</taxon>
        <taxon>Viridiplantae</taxon>
        <taxon>Streptophyta</taxon>
        <taxon>Embryophyta</taxon>
        <taxon>Tracheophyta</taxon>
        <taxon>Spermatophyta</taxon>
        <taxon>Magnoliopsida</taxon>
        <taxon>eudicotyledons</taxon>
        <taxon>Gunneridae</taxon>
        <taxon>Pentapetalae</taxon>
        <taxon>Caryophyllales</taxon>
        <taxon>Chenopodiaceae</taxon>
        <taxon>Betoideae</taxon>
        <taxon>Beta</taxon>
    </lineage>
</organism>
<dbReference type="InterPro" id="IPR002068">
    <property type="entry name" value="A-crystallin/Hsp20_dom"/>
</dbReference>
<dbReference type="OrthoDB" id="1431247at2759"/>
<dbReference type="Gramene" id="KMS96743">
    <property type="protein sequence ID" value="KMS96743"/>
    <property type="gene ID" value="BVRB_8g200470"/>
</dbReference>